<proteinExistence type="predicted"/>
<feature type="compositionally biased region" description="Pro residues" evidence="1">
    <location>
        <begin position="134"/>
        <end position="145"/>
    </location>
</feature>
<evidence type="ECO:0008006" key="4">
    <source>
        <dbReference type="Google" id="ProtNLM"/>
    </source>
</evidence>
<protein>
    <recommendedName>
        <fullName evidence="4">DUF222 domain-containing protein</fullName>
    </recommendedName>
</protein>
<organism evidence="2 3">
    <name type="scientific">Terrabacter aeriphilus</name>
    <dbReference type="NCBI Taxonomy" id="515662"/>
    <lineage>
        <taxon>Bacteria</taxon>
        <taxon>Bacillati</taxon>
        <taxon>Actinomycetota</taxon>
        <taxon>Actinomycetes</taxon>
        <taxon>Micrococcales</taxon>
        <taxon>Intrasporangiaceae</taxon>
        <taxon>Terrabacter</taxon>
    </lineage>
</organism>
<gene>
    <name evidence="2" type="ORF">GCM10023258_37450</name>
</gene>
<feature type="region of interest" description="Disordered" evidence="1">
    <location>
        <begin position="126"/>
        <end position="159"/>
    </location>
</feature>
<accession>A0ABP9JLA3</accession>
<feature type="region of interest" description="Disordered" evidence="1">
    <location>
        <begin position="1"/>
        <end position="24"/>
    </location>
</feature>
<reference evidence="3" key="1">
    <citation type="journal article" date="2019" name="Int. J. Syst. Evol. Microbiol.">
        <title>The Global Catalogue of Microorganisms (GCM) 10K type strain sequencing project: providing services to taxonomists for standard genome sequencing and annotation.</title>
        <authorList>
            <consortium name="The Broad Institute Genomics Platform"/>
            <consortium name="The Broad Institute Genome Sequencing Center for Infectious Disease"/>
            <person name="Wu L."/>
            <person name="Ma J."/>
        </authorList>
    </citation>
    <scope>NUCLEOTIDE SEQUENCE [LARGE SCALE GENOMIC DNA]</scope>
    <source>
        <strain evidence="3">JCM 17687</strain>
    </source>
</reference>
<sequence length="159" mass="16364">MQDDAGPNQTATPTDPRGLDAGASVEAVRTSIEAAATALAASDPTRPREALPLLRRAQEHLTAAIDEAMAAALVADGGTIRTTGALAGLSENAVGPRLARTRLLAAYGTEAGRVTATGVERARYDLEQGRHRPAPAPAPTDPPAPMRFRARRPSAGGTP</sequence>
<evidence type="ECO:0000313" key="2">
    <source>
        <dbReference type="EMBL" id="GAA5035507.1"/>
    </source>
</evidence>
<comment type="caution">
    <text evidence="2">The sequence shown here is derived from an EMBL/GenBank/DDBJ whole genome shotgun (WGS) entry which is preliminary data.</text>
</comment>
<dbReference type="Proteomes" id="UP001500427">
    <property type="component" value="Unassembled WGS sequence"/>
</dbReference>
<keyword evidence="3" id="KW-1185">Reference proteome</keyword>
<name>A0ABP9JLA3_9MICO</name>
<evidence type="ECO:0000256" key="1">
    <source>
        <dbReference type="SAM" id="MobiDB-lite"/>
    </source>
</evidence>
<dbReference type="EMBL" id="BAABIW010000028">
    <property type="protein sequence ID" value="GAA5035507.1"/>
    <property type="molecule type" value="Genomic_DNA"/>
</dbReference>
<dbReference type="RefSeq" id="WP_345509046.1">
    <property type="nucleotide sequence ID" value="NZ_BAABIW010000028.1"/>
</dbReference>
<evidence type="ECO:0000313" key="3">
    <source>
        <dbReference type="Proteomes" id="UP001500427"/>
    </source>
</evidence>